<evidence type="ECO:0000256" key="2">
    <source>
        <dbReference type="ARBA" id="ARBA00023002"/>
    </source>
</evidence>
<dbReference type="EMBL" id="JAOTPV010000041">
    <property type="protein sequence ID" value="KAJ4467628.1"/>
    <property type="molecule type" value="Genomic_DNA"/>
</dbReference>
<organism evidence="4 5">
    <name type="scientific">Lentinula aciculospora</name>
    <dbReference type="NCBI Taxonomy" id="153920"/>
    <lineage>
        <taxon>Eukaryota</taxon>
        <taxon>Fungi</taxon>
        <taxon>Dikarya</taxon>
        <taxon>Basidiomycota</taxon>
        <taxon>Agaricomycotina</taxon>
        <taxon>Agaricomycetes</taxon>
        <taxon>Agaricomycetidae</taxon>
        <taxon>Agaricales</taxon>
        <taxon>Marasmiineae</taxon>
        <taxon>Omphalotaceae</taxon>
        <taxon>Lentinula</taxon>
    </lineage>
</organism>
<dbReference type="AlphaFoldDB" id="A0A9W8ZUV0"/>
<dbReference type="GO" id="GO:0016491">
    <property type="term" value="F:oxidoreductase activity"/>
    <property type="evidence" value="ECO:0007669"/>
    <property type="project" value="UniProtKB-KW"/>
</dbReference>
<evidence type="ECO:0000313" key="5">
    <source>
        <dbReference type="Proteomes" id="UP001150266"/>
    </source>
</evidence>
<comment type="caution">
    <text evidence="4">The sequence shown here is derived from an EMBL/GenBank/DDBJ whole genome shotgun (WGS) entry which is preliminary data.</text>
</comment>
<keyword evidence="2" id="KW-0560">Oxidoreductase</keyword>
<dbReference type="PANTHER" id="PTHR33365">
    <property type="entry name" value="YALI0B05434P"/>
    <property type="match status" value="1"/>
</dbReference>
<proteinExistence type="inferred from homology"/>
<sequence length="190" mass="22029">MLTFAPTTNSPVAMHYEANSVHYEVDGFDSDEEFAHLLPQEGHTIHLTSSMGTITTHTVTLFHQLKCLDIIRREYGGTHTPDLTQHCLTYLQQTILCRPYLGLEVTKNVAATARKSREMVCRNWEAVYQEARANWREYTVLKAQMERVQGIVYQRSIFFSPSCDYRLKIWNGWSSICDQHYVTQISHNCH</sequence>
<keyword evidence="5" id="KW-1185">Reference proteome</keyword>
<dbReference type="OrthoDB" id="3687641at2759"/>
<evidence type="ECO:0000256" key="3">
    <source>
        <dbReference type="ARBA" id="ARBA00035112"/>
    </source>
</evidence>
<evidence type="ECO:0000256" key="1">
    <source>
        <dbReference type="ARBA" id="ARBA00004685"/>
    </source>
</evidence>
<dbReference type="InterPro" id="IPR021765">
    <property type="entry name" value="UstYa-like"/>
</dbReference>
<reference evidence="4" key="1">
    <citation type="submission" date="2022-08" db="EMBL/GenBank/DDBJ databases">
        <title>A Global Phylogenomic Analysis of the Shiitake Genus Lentinula.</title>
        <authorList>
            <consortium name="DOE Joint Genome Institute"/>
            <person name="Sierra-Patev S."/>
            <person name="Min B."/>
            <person name="Naranjo-Ortiz M."/>
            <person name="Looney B."/>
            <person name="Konkel Z."/>
            <person name="Slot J.C."/>
            <person name="Sakamoto Y."/>
            <person name="Steenwyk J.L."/>
            <person name="Rokas A."/>
            <person name="Carro J."/>
            <person name="Camarero S."/>
            <person name="Ferreira P."/>
            <person name="Molpeceres G."/>
            <person name="Ruiz-Duenas F.J."/>
            <person name="Serrano A."/>
            <person name="Henrissat B."/>
            <person name="Drula E."/>
            <person name="Hughes K.W."/>
            <person name="Mata J.L."/>
            <person name="Ishikawa N.K."/>
            <person name="Vargas-Isla R."/>
            <person name="Ushijima S."/>
            <person name="Smith C.A."/>
            <person name="Ahrendt S."/>
            <person name="Andreopoulos W."/>
            <person name="He G."/>
            <person name="Labutti K."/>
            <person name="Lipzen A."/>
            <person name="Ng V."/>
            <person name="Riley R."/>
            <person name="Sandor L."/>
            <person name="Barry K."/>
            <person name="Martinez A.T."/>
            <person name="Xiao Y."/>
            <person name="Gibbons J.G."/>
            <person name="Terashima K."/>
            <person name="Grigoriev I.V."/>
            <person name="Hibbett D.S."/>
        </authorList>
    </citation>
    <scope>NUCLEOTIDE SEQUENCE</scope>
    <source>
        <strain evidence="4">JLM2183</strain>
    </source>
</reference>
<gene>
    <name evidence="4" type="ORF">J3R30DRAFT_3307205</name>
</gene>
<dbReference type="Proteomes" id="UP001150266">
    <property type="component" value="Unassembled WGS sequence"/>
</dbReference>
<accession>A0A9W8ZUV0</accession>
<protein>
    <submittedName>
        <fullName evidence="4">Uncharacterized protein</fullName>
    </submittedName>
</protein>
<comment type="similarity">
    <text evidence="3">Belongs to the ustYa family.</text>
</comment>
<comment type="pathway">
    <text evidence="1">Mycotoxin biosynthesis.</text>
</comment>
<evidence type="ECO:0000313" key="4">
    <source>
        <dbReference type="EMBL" id="KAJ4467628.1"/>
    </source>
</evidence>
<dbReference type="PANTHER" id="PTHR33365:SF11">
    <property type="entry name" value="TAT PATHWAY SIGNAL SEQUENCE"/>
    <property type="match status" value="1"/>
</dbReference>
<name>A0A9W8ZUV0_9AGAR</name>
<dbReference type="GO" id="GO:0043386">
    <property type="term" value="P:mycotoxin biosynthetic process"/>
    <property type="evidence" value="ECO:0007669"/>
    <property type="project" value="InterPro"/>
</dbReference>
<dbReference type="Pfam" id="PF11807">
    <property type="entry name" value="UstYa"/>
    <property type="match status" value="1"/>
</dbReference>